<evidence type="ECO:0000256" key="1">
    <source>
        <dbReference type="SAM" id="MobiDB-lite"/>
    </source>
</evidence>
<organism evidence="2 3">
    <name type="scientific">Syntrophobacter fumaroxidans (strain DSM 10017 / MPOB)</name>
    <dbReference type="NCBI Taxonomy" id="335543"/>
    <lineage>
        <taxon>Bacteria</taxon>
        <taxon>Pseudomonadati</taxon>
        <taxon>Thermodesulfobacteriota</taxon>
        <taxon>Syntrophobacteria</taxon>
        <taxon>Syntrophobacterales</taxon>
        <taxon>Syntrophobacteraceae</taxon>
        <taxon>Syntrophobacter</taxon>
    </lineage>
</organism>
<dbReference type="AlphaFoldDB" id="A0LFY2"/>
<dbReference type="HOGENOM" id="CLU_1874405_0_0_7"/>
<dbReference type="Proteomes" id="UP000001784">
    <property type="component" value="Chromosome"/>
</dbReference>
<keyword evidence="3" id="KW-1185">Reference proteome</keyword>
<protein>
    <submittedName>
        <fullName evidence="2">Uncharacterized protein</fullName>
    </submittedName>
</protein>
<reference evidence="2 3" key="1">
    <citation type="submission" date="2006-10" db="EMBL/GenBank/DDBJ databases">
        <title>Complete sequence of Syntrophobacter fumaroxidans MPOB.</title>
        <authorList>
            <consortium name="US DOE Joint Genome Institute"/>
            <person name="Copeland A."/>
            <person name="Lucas S."/>
            <person name="Lapidus A."/>
            <person name="Barry K."/>
            <person name="Detter J.C."/>
            <person name="Glavina del Rio T."/>
            <person name="Hammon N."/>
            <person name="Israni S."/>
            <person name="Pitluck S."/>
            <person name="Goltsman E.G."/>
            <person name="Martinez M."/>
            <person name="Schmutz J."/>
            <person name="Larimer F."/>
            <person name="Land M."/>
            <person name="Hauser L."/>
            <person name="Kyrpides N."/>
            <person name="Kim E."/>
            <person name="Boone D.R."/>
            <person name="Brockman F."/>
            <person name="Culley D."/>
            <person name="Ferry J."/>
            <person name="Gunsalus R."/>
            <person name="McInerney M.J."/>
            <person name="Morrison M."/>
            <person name="Plugge C."/>
            <person name="Rohlin L."/>
            <person name="Scholten J."/>
            <person name="Sieber J."/>
            <person name="Stams A.J.M."/>
            <person name="Worm P."/>
            <person name="Henstra A.M."/>
            <person name="Richardson P."/>
        </authorList>
    </citation>
    <scope>NUCLEOTIDE SEQUENCE [LARGE SCALE GENOMIC DNA]</scope>
    <source>
        <strain evidence="3">DSM 10017 / MPOB</strain>
    </source>
</reference>
<accession>A0LFY2</accession>
<dbReference type="EMBL" id="CP000478">
    <property type="protein sequence ID" value="ABK16334.1"/>
    <property type="molecule type" value="Genomic_DNA"/>
</dbReference>
<sequence>MDEAGKDKTLSRTRNPTREGLSALPPDAAVLNAPWNNIRFRARIQGKPGASRLAARDRSGRAQARGLPDPDRRACPIFRRPGKNPAGKDFSPPDFASPPVARVHGIRKPDVSYRRSGLSPITQPIPLCTGSAFGYT</sequence>
<name>A0LFY2_SYNFM</name>
<dbReference type="InParanoid" id="A0LFY2"/>
<gene>
    <name evidence="2" type="ordered locus">Sfum_0635</name>
</gene>
<evidence type="ECO:0000313" key="2">
    <source>
        <dbReference type="EMBL" id="ABK16334.1"/>
    </source>
</evidence>
<feature type="region of interest" description="Disordered" evidence="1">
    <location>
        <begin position="47"/>
        <end position="101"/>
    </location>
</feature>
<dbReference type="KEGG" id="sfu:Sfum_0635"/>
<evidence type="ECO:0000313" key="3">
    <source>
        <dbReference type="Proteomes" id="UP000001784"/>
    </source>
</evidence>
<proteinExistence type="predicted"/>
<dbReference type="STRING" id="335543.Sfum_0635"/>
<feature type="region of interest" description="Disordered" evidence="1">
    <location>
        <begin position="1"/>
        <end position="28"/>
    </location>
</feature>
<feature type="compositionally biased region" description="Basic and acidic residues" evidence="1">
    <location>
        <begin position="1"/>
        <end position="10"/>
    </location>
</feature>